<keyword evidence="12" id="KW-0407">Ion channel</keyword>
<dbReference type="SUPFAM" id="SSF53850">
    <property type="entry name" value="Periplasmic binding protein-like II"/>
    <property type="match status" value="1"/>
</dbReference>
<comment type="caution">
    <text evidence="17">The sequence shown here is derived from an EMBL/GenBank/DDBJ whole genome shotgun (WGS) entry which is preliminary data.</text>
</comment>
<dbReference type="Gene3D" id="1.10.287.70">
    <property type="match status" value="1"/>
</dbReference>
<keyword evidence="18" id="KW-1185">Reference proteome</keyword>
<feature type="region of interest" description="Disordered" evidence="13">
    <location>
        <begin position="132"/>
        <end position="165"/>
    </location>
</feature>
<evidence type="ECO:0000256" key="12">
    <source>
        <dbReference type="ARBA" id="ARBA00023303"/>
    </source>
</evidence>
<keyword evidence="7" id="KW-0406">Ion transport</keyword>
<feature type="non-terminal residue" evidence="17">
    <location>
        <position position="341"/>
    </location>
</feature>
<name>A0AAV2PR01_MEGNR</name>
<evidence type="ECO:0000256" key="5">
    <source>
        <dbReference type="ARBA" id="ARBA00022692"/>
    </source>
</evidence>
<dbReference type="InterPro" id="IPR052192">
    <property type="entry name" value="Insect_Ionotropic_Sensory_Rcpt"/>
</dbReference>
<protein>
    <submittedName>
        <fullName evidence="17">Uncharacterized protein</fullName>
    </submittedName>
</protein>
<keyword evidence="6 14" id="KW-1133">Transmembrane helix</keyword>
<dbReference type="Proteomes" id="UP001497623">
    <property type="component" value="Unassembled WGS sequence"/>
</dbReference>
<feature type="transmembrane region" description="Helical" evidence="14">
    <location>
        <begin position="98"/>
        <end position="118"/>
    </location>
</feature>
<dbReference type="Pfam" id="PF00060">
    <property type="entry name" value="Lig_chan"/>
    <property type="match status" value="1"/>
</dbReference>
<evidence type="ECO:0000256" key="11">
    <source>
        <dbReference type="ARBA" id="ARBA00023286"/>
    </source>
</evidence>
<sequence>MYKLLNYIAQALNLKYSLIRPPDHLWGVGFPNGSWNGMLGMVKRREVDMALGPFALEWERYHYACEFSHCVFTDFVGLLLKRPKVETDIMAFVKPFHWQTWLCLIAATIIVWLTLLGLHNLEKRVLYGNGTEHDPPSKSVATANSSHSRSNNSNSRRNNSHSRSTSGHSFFLWVFRTITLQSNSWHPNSDSGRIVALIWMISSLILMLGLFSGTLTAMLSVPMVQVPVDSMEDLVNQNEIEWAIPAGSFLYQMFYAATSGIYKRLFDGHKHLVYDCHYSRANIKNGKYAALCDSVAMEKILSEDFTENGECNFYKARERFKSMPVSFAFPKNHHLIQPVNK</sequence>
<proteinExistence type="inferred from homology"/>
<evidence type="ECO:0000313" key="18">
    <source>
        <dbReference type="Proteomes" id="UP001497623"/>
    </source>
</evidence>
<keyword evidence="8 14" id="KW-0472">Membrane</keyword>
<evidence type="ECO:0000256" key="3">
    <source>
        <dbReference type="ARBA" id="ARBA00022448"/>
    </source>
</evidence>
<reference evidence="17 18" key="1">
    <citation type="submission" date="2024-05" db="EMBL/GenBank/DDBJ databases">
        <authorList>
            <person name="Wallberg A."/>
        </authorList>
    </citation>
    <scope>NUCLEOTIDE SEQUENCE [LARGE SCALE GENOMIC DNA]</scope>
</reference>
<feature type="domain" description="Ionotropic glutamate receptor C-terminal" evidence="15">
    <location>
        <begin position="98"/>
        <end position="312"/>
    </location>
</feature>
<evidence type="ECO:0000313" key="17">
    <source>
        <dbReference type="EMBL" id="CAL4062684.1"/>
    </source>
</evidence>
<keyword evidence="3" id="KW-0813">Transport</keyword>
<feature type="domain" description="Ionotropic glutamate receptor L-glutamate and glycine-binding" evidence="16">
    <location>
        <begin position="2"/>
        <end position="83"/>
    </location>
</feature>
<dbReference type="PANTHER" id="PTHR42643">
    <property type="entry name" value="IONOTROPIC RECEPTOR 20A-RELATED"/>
    <property type="match status" value="1"/>
</dbReference>
<keyword evidence="10" id="KW-0325">Glycoprotein</keyword>
<feature type="compositionally biased region" description="Low complexity" evidence="13">
    <location>
        <begin position="144"/>
        <end position="165"/>
    </location>
</feature>
<dbReference type="InterPro" id="IPR001320">
    <property type="entry name" value="Iontro_rcpt_C"/>
</dbReference>
<evidence type="ECO:0000256" key="1">
    <source>
        <dbReference type="ARBA" id="ARBA00004651"/>
    </source>
</evidence>
<dbReference type="Pfam" id="PF10613">
    <property type="entry name" value="Lig_chan-Glu_bd"/>
    <property type="match status" value="1"/>
</dbReference>
<evidence type="ECO:0000256" key="14">
    <source>
        <dbReference type="SAM" id="Phobius"/>
    </source>
</evidence>
<evidence type="ECO:0000256" key="4">
    <source>
        <dbReference type="ARBA" id="ARBA00022475"/>
    </source>
</evidence>
<gene>
    <name evidence="17" type="ORF">MNOR_LOCUS2763</name>
</gene>
<dbReference type="InterPro" id="IPR019594">
    <property type="entry name" value="Glu/Gly-bd"/>
</dbReference>
<organism evidence="17 18">
    <name type="scientific">Meganyctiphanes norvegica</name>
    <name type="common">Northern krill</name>
    <name type="synonym">Thysanopoda norvegica</name>
    <dbReference type="NCBI Taxonomy" id="48144"/>
    <lineage>
        <taxon>Eukaryota</taxon>
        <taxon>Metazoa</taxon>
        <taxon>Ecdysozoa</taxon>
        <taxon>Arthropoda</taxon>
        <taxon>Crustacea</taxon>
        <taxon>Multicrustacea</taxon>
        <taxon>Malacostraca</taxon>
        <taxon>Eumalacostraca</taxon>
        <taxon>Eucarida</taxon>
        <taxon>Euphausiacea</taxon>
        <taxon>Euphausiidae</taxon>
        <taxon>Meganyctiphanes</taxon>
    </lineage>
</organism>
<feature type="transmembrane region" description="Helical" evidence="14">
    <location>
        <begin position="194"/>
        <end position="222"/>
    </location>
</feature>
<dbReference type="PANTHER" id="PTHR42643:SF24">
    <property type="entry name" value="IONOTROPIC RECEPTOR 60A"/>
    <property type="match status" value="1"/>
</dbReference>
<dbReference type="Gene3D" id="3.40.190.10">
    <property type="entry name" value="Periplasmic binding protein-like II"/>
    <property type="match status" value="1"/>
</dbReference>
<dbReference type="GO" id="GO:0005886">
    <property type="term" value="C:plasma membrane"/>
    <property type="evidence" value="ECO:0007669"/>
    <property type="project" value="UniProtKB-SubCell"/>
</dbReference>
<dbReference type="AlphaFoldDB" id="A0AAV2PR01"/>
<evidence type="ECO:0000256" key="10">
    <source>
        <dbReference type="ARBA" id="ARBA00023180"/>
    </source>
</evidence>
<keyword evidence="11" id="KW-1071">Ligand-gated ion channel</keyword>
<accession>A0AAV2PR01</accession>
<evidence type="ECO:0000256" key="6">
    <source>
        <dbReference type="ARBA" id="ARBA00022989"/>
    </source>
</evidence>
<dbReference type="EMBL" id="CAXKWB010000879">
    <property type="protein sequence ID" value="CAL4062684.1"/>
    <property type="molecule type" value="Genomic_DNA"/>
</dbReference>
<comment type="similarity">
    <text evidence="2">Belongs to the glutamate-gated ion channel (TC 1.A.10.1) family.</text>
</comment>
<evidence type="ECO:0000259" key="15">
    <source>
        <dbReference type="Pfam" id="PF00060"/>
    </source>
</evidence>
<comment type="subcellular location">
    <subcellularLocation>
        <location evidence="1">Cell membrane</location>
        <topology evidence="1">Multi-pass membrane protein</topology>
    </subcellularLocation>
</comment>
<evidence type="ECO:0000256" key="7">
    <source>
        <dbReference type="ARBA" id="ARBA00023065"/>
    </source>
</evidence>
<evidence type="ECO:0000256" key="9">
    <source>
        <dbReference type="ARBA" id="ARBA00023170"/>
    </source>
</evidence>
<dbReference type="GO" id="GO:0015276">
    <property type="term" value="F:ligand-gated monoatomic ion channel activity"/>
    <property type="evidence" value="ECO:0007669"/>
    <property type="project" value="InterPro"/>
</dbReference>
<evidence type="ECO:0000256" key="13">
    <source>
        <dbReference type="SAM" id="MobiDB-lite"/>
    </source>
</evidence>
<evidence type="ECO:0000256" key="2">
    <source>
        <dbReference type="ARBA" id="ARBA00008685"/>
    </source>
</evidence>
<dbReference type="GO" id="GO:0050906">
    <property type="term" value="P:detection of stimulus involved in sensory perception"/>
    <property type="evidence" value="ECO:0007669"/>
    <property type="project" value="UniProtKB-ARBA"/>
</dbReference>
<evidence type="ECO:0000259" key="16">
    <source>
        <dbReference type="Pfam" id="PF10613"/>
    </source>
</evidence>
<evidence type="ECO:0000256" key="8">
    <source>
        <dbReference type="ARBA" id="ARBA00023136"/>
    </source>
</evidence>
<keyword evidence="5 14" id="KW-0812">Transmembrane</keyword>
<keyword evidence="9" id="KW-0675">Receptor</keyword>
<keyword evidence="4" id="KW-1003">Cell membrane</keyword>